<dbReference type="Gene3D" id="3.40.50.150">
    <property type="entry name" value="Vaccinia Virus protein VP39"/>
    <property type="match status" value="1"/>
</dbReference>
<comment type="similarity">
    <text evidence="5">Belongs to the class I-like SAM-binding methyltransferase superfamily. RsmB/NOP family.</text>
</comment>
<reference evidence="9" key="1">
    <citation type="submission" date="2021-01" db="EMBL/GenBank/DDBJ databases">
        <authorList>
            <person name="Corre E."/>
            <person name="Pelletier E."/>
            <person name="Niang G."/>
            <person name="Scheremetjew M."/>
            <person name="Finn R."/>
            <person name="Kale V."/>
            <person name="Holt S."/>
            <person name="Cochrane G."/>
            <person name="Meng A."/>
            <person name="Brown T."/>
            <person name="Cohen L."/>
        </authorList>
    </citation>
    <scope>NUCLEOTIDE SEQUENCE</scope>
    <source>
        <strain evidence="9">MM31A-1</strain>
    </source>
</reference>
<name>A0A6S8R2D1_9STRA</name>
<comment type="caution">
    <text evidence="5">Lacks conserved residue(s) required for the propagation of feature annotation.</text>
</comment>
<feature type="active site" description="Nucleophile" evidence="5">
    <location>
        <position position="529"/>
    </location>
</feature>
<dbReference type="EMBL" id="HBIO01001168">
    <property type="protein sequence ID" value="CAE0455995.1"/>
    <property type="molecule type" value="Transcribed_RNA"/>
</dbReference>
<keyword evidence="6" id="KW-0732">Signal</keyword>
<dbReference type="GO" id="GO:0003723">
    <property type="term" value="F:RNA binding"/>
    <property type="evidence" value="ECO:0007669"/>
    <property type="project" value="UniProtKB-UniRule"/>
</dbReference>
<gene>
    <name evidence="8" type="ORF">CDEB00056_LOCUS836</name>
    <name evidence="9" type="ORF">CDEB00056_LOCUS837</name>
</gene>
<evidence type="ECO:0000313" key="9">
    <source>
        <dbReference type="EMBL" id="CAE0455996.1"/>
    </source>
</evidence>
<dbReference type="InterPro" id="IPR029063">
    <property type="entry name" value="SAM-dependent_MTases_sf"/>
</dbReference>
<keyword evidence="1 5" id="KW-0489">Methyltransferase</keyword>
<dbReference type="PANTHER" id="PTHR22807:SF30">
    <property type="entry name" value="28S RRNA (CYTOSINE(4447)-C(5))-METHYLTRANSFERASE-RELATED"/>
    <property type="match status" value="1"/>
</dbReference>
<keyword evidence="2 5" id="KW-0808">Transferase</keyword>
<evidence type="ECO:0000256" key="3">
    <source>
        <dbReference type="ARBA" id="ARBA00022691"/>
    </source>
</evidence>
<sequence length="590" mass="66297">MIPSMILTKLLILSSLLSLIDFCNMVLGFGVKASFLFRVSPCRENLHHPSFTIPCYCPSNLYNSVTKEFNPESFVSSRNLSGEETSDYIKEMATDALMEVFYGKENSDSNYEISNVSAEKALKKKMREFQQKINNSMIQLSSDERQNSRKMLADLVLGTSIMRIRHFHAVSFAHDRIYSTIIEPIFGLEGSLKCCNNKKPSNEVAAFRRSTVRSMVNLHIEYMLLQQSGASNSVKEAKKSAIDQGAFRFRSATHRISVMNSLPEFFIQMLVEQYGESKTEEMAIVFNEAGPITLRRNKVKCDSNDLLCQRLQNDGLVHAFPLSMVDSGLQSNFTAPSGCVRMQANESWSPAKKSLWSMEAWKDGWFEVQDTGSQLIVEATEAKGGECVIDYCAGNGGKTLALASIMHNDFHCEKRLSGSLIIANDVVDIRLKQIIGSLKRAGLSDDENPLVSIKTTLDKDINLEDGMADVVLVDAPCSSTGVLRRRPSQRYMLNEEDIAINFPLIQEEILMNASNLVKSSGGRLVYATCSISTHENDEIVTKFENHDGFRENWERWHFNDESDNIFSHCRATVPTAGGCDGFFIARWKRR</sequence>
<keyword evidence="3 5" id="KW-0949">S-adenosyl-L-methionine</keyword>
<dbReference type="SUPFAM" id="SSF53335">
    <property type="entry name" value="S-adenosyl-L-methionine-dependent methyltransferases"/>
    <property type="match status" value="1"/>
</dbReference>
<dbReference type="EMBL" id="HBIO01001169">
    <property type="protein sequence ID" value="CAE0455996.1"/>
    <property type="molecule type" value="Transcribed_RNA"/>
</dbReference>
<evidence type="ECO:0000259" key="7">
    <source>
        <dbReference type="PROSITE" id="PS51686"/>
    </source>
</evidence>
<keyword evidence="4 5" id="KW-0694">RNA-binding</keyword>
<evidence type="ECO:0000256" key="4">
    <source>
        <dbReference type="ARBA" id="ARBA00022884"/>
    </source>
</evidence>
<dbReference type="GO" id="GO:0009383">
    <property type="term" value="F:rRNA (cytosine-C5-)-methyltransferase activity"/>
    <property type="evidence" value="ECO:0007669"/>
    <property type="project" value="TreeGrafter"/>
</dbReference>
<protein>
    <recommendedName>
        <fullName evidence="7">SAM-dependent MTase RsmB/NOP-type domain-containing protein</fullName>
    </recommendedName>
</protein>
<dbReference type="GO" id="GO:0070475">
    <property type="term" value="P:rRNA base methylation"/>
    <property type="evidence" value="ECO:0007669"/>
    <property type="project" value="TreeGrafter"/>
</dbReference>
<evidence type="ECO:0000256" key="5">
    <source>
        <dbReference type="PROSITE-ProRule" id="PRU01023"/>
    </source>
</evidence>
<dbReference type="GO" id="GO:0000470">
    <property type="term" value="P:maturation of LSU-rRNA"/>
    <property type="evidence" value="ECO:0007669"/>
    <property type="project" value="TreeGrafter"/>
</dbReference>
<dbReference type="GO" id="GO:0005730">
    <property type="term" value="C:nucleolus"/>
    <property type="evidence" value="ECO:0007669"/>
    <property type="project" value="TreeGrafter"/>
</dbReference>
<accession>A0A6S8R2D1</accession>
<organism evidence="9">
    <name type="scientific">Chaetoceros debilis</name>
    <dbReference type="NCBI Taxonomy" id="122233"/>
    <lineage>
        <taxon>Eukaryota</taxon>
        <taxon>Sar</taxon>
        <taxon>Stramenopiles</taxon>
        <taxon>Ochrophyta</taxon>
        <taxon>Bacillariophyta</taxon>
        <taxon>Coscinodiscophyceae</taxon>
        <taxon>Chaetocerotophycidae</taxon>
        <taxon>Chaetocerotales</taxon>
        <taxon>Chaetocerotaceae</taxon>
        <taxon>Chaetoceros</taxon>
    </lineage>
</organism>
<dbReference type="Pfam" id="PF01189">
    <property type="entry name" value="Methyltr_RsmB-F"/>
    <property type="match status" value="1"/>
</dbReference>
<feature type="binding site" evidence="5">
    <location>
        <position position="425"/>
    </location>
    <ligand>
        <name>S-adenosyl-L-methionine</name>
        <dbReference type="ChEBI" id="CHEBI:59789"/>
    </ligand>
</feature>
<proteinExistence type="inferred from homology"/>
<evidence type="ECO:0000256" key="1">
    <source>
        <dbReference type="ARBA" id="ARBA00022603"/>
    </source>
</evidence>
<dbReference type="InterPro" id="IPR049560">
    <property type="entry name" value="MeTrfase_RsmB-F_NOP2_cat"/>
</dbReference>
<dbReference type="PANTHER" id="PTHR22807">
    <property type="entry name" value="NOP2 YEAST -RELATED NOL1/NOP2/FMU SUN DOMAIN-CONTAINING"/>
    <property type="match status" value="1"/>
</dbReference>
<feature type="signal peptide" evidence="6">
    <location>
        <begin position="1"/>
        <end position="28"/>
    </location>
</feature>
<evidence type="ECO:0000256" key="2">
    <source>
        <dbReference type="ARBA" id="ARBA00022679"/>
    </source>
</evidence>
<dbReference type="AlphaFoldDB" id="A0A6S8R2D1"/>
<feature type="chain" id="PRO_5035584523" description="SAM-dependent MTase RsmB/NOP-type domain-containing protein" evidence="6">
    <location>
        <begin position="29"/>
        <end position="590"/>
    </location>
</feature>
<evidence type="ECO:0000313" key="8">
    <source>
        <dbReference type="EMBL" id="CAE0455995.1"/>
    </source>
</evidence>
<feature type="domain" description="SAM-dependent MTase RsmB/NOP-type" evidence="7">
    <location>
        <begin position="282"/>
        <end position="590"/>
    </location>
</feature>
<dbReference type="PRINTS" id="PR02008">
    <property type="entry name" value="RCMTFAMILY"/>
</dbReference>
<dbReference type="InterPro" id="IPR001678">
    <property type="entry name" value="MeTrfase_RsmB-F_NOP2_dom"/>
</dbReference>
<dbReference type="PROSITE" id="PS51686">
    <property type="entry name" value="SAM_MT_RSMB_NOP"/>
    <property type="match status" value="1"/>
</dbReference>
<dbReference type="InterPro" id="IPR023267">
    <property type="entry name" value="RCMT"/>
</dbReference>
<feature type="binding site" evidence="5">
    <location>
        <position position="474"/>
    </location>
    <ligand>
        <name>S-adenosyl-L-methionine</name>
        <dbReference type="ChEBI" id="CHEBI:59789"/>
    </ligand>
</feature>
<evidence type="ECO:0000256" key="6">
    <source>
        <dbReference type="SAM" id="SignalP"/>
    </source>
</evidence>